<evidence type="ECO:0000313" key="1">
    <source>
        <dbReference type="EMBL" id="MCS3919960.1"/>
    </source>
</evidence>
<gene>
    <name evidence="1" type="ORF">M2350_002377</name>
</gene>
<dbReference type="RefSeq" id="WP_018195028.1">
    <property type="nucleotide sequence ID" value="NZ_CP130454.1"/>
</dbReference>
<organism evidence="1 2">
    <name type="scientific">Candidatus Fervidibacter sacchari</name>
    <dbReference type="NCBI Taxonomy" id="1448929"/>
    <lineage>
        <taxon>Bacteria</taxon>
        <taxon>Candidatus Fervidibacterota</taxon>
        <taxon>Candidatus Fervidibacter</taxon>
    </lineage>
</organism>
<accession>A0ABT2EST3</accession>
<evidence type="ECO:0000313" key="2">
    <source>
        <dbReference type="Proteomes" id="UP001204798"/>
    </source>
</evidence>
<comment type="caution">
    <text evidence="1">The sequence shown here is derived from an EMBL/GenBank/DDBJ whole genome shotgun (WGS) entry which is preliminary data.</text>
</comment>
<dbReference type="EMBL" id="JANUCP010000004">
    <property type="protein sequence ID" value="MCS3919960.1"/>
    <property type="molecule type" value="Genomic_DNA"/>
</dbReference>
<name>A0ABT2EST3_9BACT</name>
<reference evidence="1 2" key="1">
    <citation type="submission" date="2022-08" db="EMBL/GenBank/DDBJ databases">
        <title>Bacterial and archaeal communities from various locations to study Microbial Dark Matter (Phase II).</title>
        <authorList>
            <person name="Stepanauskas R."/>
        </authorList>
    </citation>
    <scope>NUCLEOTIDE SEQUENCE [LARGE SCALE GENOMIC DNA]</scope>
    <source>
        <strain evidence="1 2">PD1</strain>
    </source>
</reference>
<sequence length="67" mass="8131">MEQKEIRWVGYIRKPVWDDIQQRPQTRLYTGTAVYNLPHLFVEPQDEDEWLEVEVTIKVVREMGKDK</sequence>
<proteinExistence type="predicted"/>
<protein>
    <submittedName>
        <fullName evidence="1">Uncharacterized protein</fullName>
    </submittedName>
</protein>
<dbReference type="Proteomes" id="UP001204798">
    <property type="component" value="Unassembled WGS sequence"/>
</dbReference>
<keyword evidence="2" id="KW-1185">Reference proteome</keyword>